<reference evidence="11 12" key="1">
    <citation type="journal article" date="2011" name="J. Bacteriol.">
        <title>Complete genome sequence of seawater bacterium Glaciecola nitratireducens FR1064T.</title>
        <authorList>
            <person name="Bian F."/>
            <person name="Qin Q.L."/>
            <person name="Xie B.B."/>
            <person name="Shu Y.L."/>
            <person name="Zhang X.Y."/>
            <person name="Yu Y."/>
            <person name="Chen B."/>
            <person name="Chen X.L."/>
            <person name="Zhou B.C."/>
            <person name="Zhang Y.Z."/>
        </authorList>
    </citation>
    <scope>NUCLEOTIDE SEQUENCE [LARGE SCALE GENOMIC DNA]</scope>
    <source>
        <strain evidence="12">JCM 12485 / KCTC 12276 / FR1064</strain>
    </source>
</reference>
<protein>
    <recommendedName>
        <fullName evidence="4">NAD(+) diphosphatase</fullName>
        <ecNumber evidence="4">3.6.1.22</ecNumber>
    </recommendedName>
</protein>
<evidence type="ECO:0000256" key="6">
    <source>
        <dbReference type="ARBA" id="ARBA00022801"/>
    </source>
</evidence>
<evidence type="ECO:0000256" key="2">
    <source>
        <dbReference type="ARBA" id="ARBA00001947"/>
    </source>
</evidence>
<dbReference type="Proteomes" id="UP000009282">
    <property type="component" value="Chromosome"/>
</dbReference>
<dbReference type="RefSeq" id="WP_014110115.1">
    <property type="nucleotide sequence ID" value="NC_016041.1"/>
</dbReference>
<dbReference type="PANTHER" id="PTHR42904:SF6">
    <property type="entry name" value="NAD-CAPPED RNA HYDROLASE NUDT12"/>
    <property type="match status" value="1"/>
</dbReference>
<dbReference type="GO" id="GO:0019677">
    <property type="term" value="P:NAD+ catabolic process"/>
    <property type="evidence" value="ECO:0007669"/>
    <property type="project" value="TreeGrafter"/>
</dbReference>
<keyword evidence="8" id="KW-0520">NAD</keyword>
<dbReference type="KEGG" id="gni:GNIT_3149"/>
<dbReference type="STRING" id="1085623.GNIT_3149"/>
<dbReference type="HOGENOM" id="CLU_037162_0_1_6"/>
<dbReference type="GO" id="GO:0035529">
    <property type="term" value="F:NADH pyrophosphatase activity"/>
    <property type="evidence" value="ECO:0007669"/>
    <property type="project" value="TreeGrafter"/>
</dbReference>
<dbReference type="PROSITE" id="PS00893">
    <property type="entry name" value="NUDIX_BOX"/>
    <property type="match status" value="1"/>
</dbReference>
<dbReference type="PANTHER" id="PTHR42904">
    <property type="entry name" value="NUDIX HYDROLASE, NUDC SUBFAMILY"/>
    <property type="match status" value="1"/>
</dbReference>
<proteinExistence type="inferred from homology"/>
<evidence type="ECO:0000256" key="4">
    <source>
        <dbReference type="ARBA" id="ARBA00012381"/>
    </source>
</evidence>
<dbReference type="PROSITE" id="PS51462">
    <property type="entry name" value="NUDIX"/>
    <property type="match status" value="1"/>
</dbReference>
<dbReference type="EC" id="3.6.1.22" evidence="4"/>
<evidence type="ECO:0000313" key="11">
    <source>
        <dbReference type="EMBL" id="AEP31244.1"/>
    </source>
</evidence>
<dbReference type="InterPro" id="IPR015797">
    <property type="entry name" value="NUDIX_hydrolase-like_dom_sf"/>
</dbReference>
<keyword evidence="7" id="KW-0460">Magnesium</keyword>
<evidence type="ECO:0000256" key="3">
    <source>
        <dbReference type="ARBA" id="ARBA00009595"/>
    </source>
</evidence>
<keyword evidence="6 11" id="KW-0378">Hydrolase</keyword>
<dbReference type="InterPro" id="IPR015376">
    <property type="entry name" value="Znr_NADH_PPase"/>
</dbReference>
<dbReference type="InterPro" id="IPR049734">
    <property type="entry name" value="NudC-like_C"/>
</dbReference>
<dbReference type="Pfam" id="PF00293">
    <property type="entry name" value="NUDIX"/>
    <property type="match status" value="1"/>
</dbReference>
<comment type="cofactor">
    <cofactor evidence="1">
        <name>Mg(2+)</name>
        <dbReference type="ChEBI" id="CHEBI:18420"/>
    </cofactor>
</comment>
<dbReference type="SUPFAM" id="SSF55811">
    <property type="entry name" value="Nudix"/>
    <property type="match status" value="1"/>
</dbReference>
<comment type="cofactor">
    <cofactor evidence="2">
        <name>Zn(2+)</name>
        <dbReference type="ChEBI" id="CHEBI:29105"/>
    </cofactor>
</comment>
<gene>
    <name evidence="11" type="ordered locus">GNIT_3149</name>
</gene>
<evidence type="ECO:0000256" key="1">
    <source>
        <dbReference type="ARBA" id="ARBA00001946"/>
    </source>
</evidence>
<evidence type="ECO:0000313" key="12">
    <source>
        <dbReference type="Proteomes" id="UP000009282"/>
    </source>
</evidence>
<evidence type="ECO:0000259" key="10">
    <source>
        <dbReference type="PROSITE" id="PS51462"/>
    </source>
</evidence>
<dbReference type="Pfam" id="PF09297">
    <property type="entry name" value="Zn_ribbon_NUD"/>
    <property type="match status" value="1"/>
</dbReference>
<dbReference type="OrthoDB" id="9791656at2"/>
<organism evidence="11 12">
    <name type="scientific">Glaciecola nitratireducens (strain JCM 12485 / KCTC 12276 / FR1064)</name>
    <dbReference type="NCBI Taxonomy" id="1085623"/>
    <lineage>
        <taxon>Bacteria</taxon>
        <taxon>Pseudomonadati</taxon>
        <taxon>Pseudomonadota</taxon>
        <taxon>Gammaproteobacteria</taxon>
        <taxon>Alteromonadales</taxon>
        <taxon>Alteromonadaceae</taxon>
        <taxon>Brumicola</taxon>
    </lineage>
</organism>
<keyword evidence="5" id="KW-0479">Metal-binding</keyword>
<evidence type="ECO:0000256" key="9">
    <source>
        <dbReference type="ARBA" id="ARBA00023679"/>
    </source>
</evidence>
<dbReference type="GO" id="GO:0005829">
    <property type="term" value="C:cytosol"/>
    <property type="evidence" value="ECO:0007669"/>
    <property type="project" value="TreeGrafter"/>
</dbReference>
<comment type="similarity">
    <text evidence="3">Belongs to the Nudix hydrolase family. NudC subfamily.</text>
</comment>
<dbReference type="InterPro" id="IPR020084">
    <property type="entry name" value="NUDIX_hydrolase_CS"/>
</dbReference>
<accession>G4QJA1</accession>
<dbReference type="InterPro" id="IPR000086">
    <property type="entry name" value="NUDIX_hydrolase_dom"/>
</dbReference>
<feature type="domain" description="Nudix hydrolase" evidence="10">
    <location>
        <begin position="137"/>
        <end position="261"/>
    </location>
</feature>
<dbReference type="EMBL" id="CP003060">
    <property type="protein sequence ID" value="AEP31244.1"/>
    <property type="molecule type" value="Genomic_DNA"/>
</dbReference>
<dbReference type="Gene3D" id="3.90.79.10">
    <property type="entry name" value="Nucleoside Triphosphate Pyrophosphohydrolase"/>
    <property type="match status" value="1"/>
</dbReference>
<evidence type="ECO:0000256" key="7">
    <source>
        <dbReference type="ARBA" id="ARBA00022842"/>
    </source>
</evidence>
<comment type="catalytic activity">
    <reaction evidence="9">
        <text>a 5'-end NAD(+)-phospho-ribonucleoside in mRNA + H2O = a 5'-end phospho-adenosine-phospho-ribonucleoside in mRNA + beta-nicotinamide D-ribonucleotide + 2 H(+)</text>
        <dbReference type="Rhea" id="RHEA:60876"/>
        <dbReference type="Rhea" id="RHEA-COMP:15698"/>
        <dbReference type="Rhea" id="RHEA-COMP:15719"/>
        <dbReference type="ChEBI" id="CHEBI:14649"/>
        <dbReference type="ChEBI" id="CHEBI:15377"/>
        <dbReference type="ChEBI" id="CHEBI:15378"/>
        <dbReference type="ChEBI" id="CHEBI:144029"/>
        <dbReference type="ChEBI" id="CHEBI:144051"/>
    </reaction>
    <physiologicalReaction direction="left-to-right" evidence="9">
        <dbReference type="Rhea" id="RHEA:60877"/>
    </physiologicalReaction>
</comment>
<name>G4QJA1_GLANF</name>
<dbReference type="GO" id="GO:0046872">
    <property type="term" value="F:metal ion binding"/>
    <property type="evidence" value="ECO:0007669"/>
    <property type="project" value="UniProtKB-KW"/>
</dbReference>
<keyword evidence="12" id="KW-1185">Reference proteome</keyword>
<dbReference type="GO" id="GO:0006742">
    <property type="term" value="P:NADP+ catabolic process"/>
    <property type="evidence" value="ECO:0007669"/>
    <property type="project" value="TreeGrafter"/>
</dbReference>
<evidence type="ECO:0000256" key="8">
    <source>
        <dbReference type="ARBA" id="ARBA00023027"/>
    </source>
</evidence>
<dbReference type="CDD" id="cd03429">
    <property type="entry name" value="NUDIX_NADH_pyrophosphatase_Nudt13"/>
    <property type="match status" value="1"/>
</dbReference>
<sequence>MTAIVKIKRYFIFSNDRLLVPIEADLRSGVEMLANLTQDIFTEYAEQTVHIHVNEHIEHHLVDMQKEILEHESVRSISLREVVMMMPKEDFQHVAQAWQYAVFLRTHQFCGRCGSRMDRVSWEMAMHCHTCQHRCYPRVSPCIIVAIRHGNKILLAQGERQKESGFFSTLAGFVESGETLEEAVHREVFEEVGVKVKNVEYFNSQPWPFPHSLMVGYLAEYDSGDIVVDGKEIIQADWFDIDNLPVVPPKFSIAGRLIEETQKRMLEKSV</sequence>
<dbReference type="eggNOG" id="COG2816">
    <property type="taxonomic scope" value="Bacteria"/>
</dbReference>
<dbReference type="AlphaFoldDB" id="G4QJA1"/>
<evidence type="ECO:0000256" key="5">
    <source>
        <dbReference type="ARBA" id="ARBA00022723"/>
    </source>
</evidence>
<dbReference type="InterPro" id="IPR050241">
    <property type="entry name" value="NAD-cap_RNA_hydrolase_NudC"/>
</dbReference>
<dbReference type="NCBIfam" id="NF001299">
    <property type="entry name" value="PRK00241.1"/>
    <property type="match status" value="1"/>
</dbReference>
<dbReference type="Gene3D" id="3.90.79.20">
    <property type="match status" value="1"/>
</dbReference>